<protein>
    <submittedName>
        <fullName evidence="4">DUF4172 domain-containing protein</fullName>
    </submittedName>
</protein>
<name>A0A6L7G729_9RHOB</name>
<keyword evidence="5" id="KW-1185">Reference proteome</keyword>
<proteinExistence type="predicted"/>
<sequence>MLIFEGIGEINRLMQIWNSPAWPRFTHDPLATEDLLARVSARLGAIGGLQAALSAEERQEAFLRAVTGEAMASFAIEGASLPADQIEASVVASLAYRGAERPLLRRTDAIAELMLEARAGAAPLDGALLLRWHDLLFHGIEVEDRGRWRTFPMEIVRGATGRREDVLYVAPPPIRVAQEMTRFLDWLAQDRHPAPIRAALAHLWFESIHPFSDGNGRIGRAIIEHVFARSGAGAGEGALPFSLSRQIEADKRGYYAALQAGRRIVGDRLDATPFVCWLLERILAGVSLAEAEARFLVRRNAFFSRHADLPVRADRVLRRLFAEGEERLAQGLSAGPYGRIAGVSAATATRDLADLERRGVLRRSEAGGRSTRYFLQDEANPAPG</sequence>
<evidence type="ECO:0000313" key="5">
    <source>
        <dbReference type="Proteomes" id="UP000477911"/>
    </source>
</evidence>
<evidence type="ECO:0000259" key="3">
    <source>
        <dbReference type="PROSITE" id="PS51459"/>
    </source>
</evidence>
<dbReference type="InterPro" id="IPR003812">
    <property type="entry name" value="Fido"/>
</dbReference>
<dbReference type="Gene3D" id="1.10.3290.10">
    <property type="entry name" value="Fido-like domain"/>
    <property type="match status" value="1"/>
</dbReference>
<dbReference type="AlphaFoldDB" id="A0A6L7G729"/>
<dbReference type="InterPro" id="IPR036597">
    <property type="entry name" value="Fido-like_dom_sf"/>
</dbReference>
<feature type="active site" evidence="1">
    <location>
        <position position="209"/>
    </location>
</feature>
<gene>
    <name evidence="4" type="ORF">GR170_18765</name>
</gene>
<reference evidence="4 5" key="1">
    <citation type="submission" date="2019-12" db="EMBL/GenBank/DDBJ databases">
        <authorList>
            <person name="Li M."/>
        </authorList>
    </citation>
    <scope>NUCLEOTIDE SEQUENCE [LARGE SCALE GENOMIC DNA]</scope>
    <source>
        <strain evidence="4 5">GBMRC 2024</strain>
    </source>
</reference>
<comment type="caution">
    <text evidence="4">The sequence shown here is derived from an EMBL/GenBank/DDBJ whole genome shotgun (WGS) entry which is preliminary data.</text>
</comment>
<evidence type="ECO:0000256" key="1">
    <source>
        <dbReference type="PIRSR" id="PIRSR640198-1"/>
    </source>
</evidence>
<dbReference type="PANTHER" id="PTHR13504:SF33">
    <property type="entry name" value="FIC FAMILY PROTEIN"/>
    <property type="match status" value="1"/>
</dbReference>
<dbReference type="Pfam" id="PF13776">
    <property type="entry name" value="DUF4172"/>
    <property type="match status" value="1"/>
</dbReference>
<evidence type="ECO:0000313" key="4">
    <source>
        <dbReference type="EMBL" id="MXN19881.1"/>
    </source>
</evidence>
<dbReference type="InterPro" id="IPR025230">
    <property type="entry name" value="DUF4172"/>
</dbReference>
<feature type="domain" description="Fido" evidence="3">
    <location>
        <begin position="124"/>
        <end position="280"/>
    </location>
</feature>
<evidence type="ECO:0000256" key="2">
    <source>
        <dbReference type="PIRSR" id="PIRSR640198-2"/>
    </source>
</evidence>
<keyword evidence="2" id="KW-0547">Nucleotide-binding</keyword>
<dbReference type="PANTHER" id="PTHR13504">
    <property type="entry name" value="FIDO DOMAIN-CONTAINING PROTEIN DDB_G0283145"/>
    <property type="match status" value="1"/>
</dbReference>
<dbReference type="SUPFAM" id="SSF140931">
    <property type="entry name" value="Fic-like"/>
    <property type="match status" value="1"/>
</dbReference>
<dbReference type="Proteomes" id="UP000477911">
    <property type="component" value="Unassembled WGS sequence"/>
</dbReference>
<keyword evidence="2" id="KW-0067">ATP-binding</keyword>
<accession>A0A6L7G729</accession>
<dbReference type="GO" id="GO:0005524">
    <property type="term" value="F:ATP binding"/>
    <property type="evidence" value="ECO:0007669"/>
    <property type="project" value="UniProtKB-KW"/>
</dbReference>
<organism evidence="4 5">
    <name type="scientific">Pseudooceanicola albus</name>
    <dbReference type="NCBI Taxonomy" id="2692189"/>
    <lineage>
        <taxon>Bacteria</taxon>
        <taxon>Pseudomonadati</taxon>
        <taxon>Pseudomonadota</taxon>
        <taxon>Alphaproteobacteria</taxon>
        <taxon>Rhodobacterales</taxon>
        <taxon>Paracoccaceae</taxon>
        <taxon>Pseudooceanicola</taxon>
    </lineage>
</organism>
<dbReference type="InterPro" id="IPR040198">
    <property type="entry name" value="Fido_containing"/>
</dbReference>
<dbReference type="PROSITE" id="PS51459">
    <property type="entry name" value="FIDO"/>
    <property type="match status" value="1"/>
</dbReference>
<feature type="binding site" evidence="2">
    <location>
        <begin position="213"/>
        <end position="220"/>
    </location>
    <ligand>
        <name>ATP</name>
        <dbReference type="ChEBI" id="CHEBI:30616"/>
    </ligand>
</feature>
<dbReference type="Pfam" id="PF02661">
    <property type="entry name" value="Fic"/>
    <property type="match status" value="1"/>
</dbReference>
<dbReference type="EMBL" id="WUMU01000022">
    <property type="protein sequence ID" value="MXN19881.1"/>
    <property type="molecule type" value="Genomic_DNA"/>
</dbReference>